<evidence type="ECO:0000256" key="1">
    <source>
        <dbReference type="SAM" id="Coils"/>
    </source>
</evidence>
<proteinExistence type="predicted"/>
<dbReference type="Pfam" id="PF10704">
    <property type="entry name" value="DUF2508"/>
    <property type="match status" value="1"/>
</dbReference>
<dbReference type="AlphaFoldDB" id="A0A0U9HBU9"/>
<gene>
    <name evidence="2" type="ORF">TSYNT_566</name>
</gene>
<dbReference type="RefSeq" id="WP_059031344.1">
    <property type="nucleotide sequence ID" value="NZ_DF976999.1"/>
</dbReference>
<dbReference type="STRING" id="224999.GCA_001485475_00222"/>
<accession>A0A0U9HBU9</accession>
<keyword evidence="1" id="KW-0175">Coiled coil</keyword>
<organism evidence="2">
    <name type="scientific">Tepidanaerobacter syntrophicus</name>
    <dbReference type="NCBI Taxonomy" id="224999"/>
    <lineage>
        <taxon>Bacteria</taxon>
        <taxon>Bacillati</taxon>
        <taxon>Bacillota</taxon>
        <taxon>Clostridia</taxon>
        <taxon>Thermosediminibacterales</taxon>
        <taxon>Tepidanaerobacteraceae</taxon>
        <taxon>Tepidanaerobacter</taxon>
    </lineage>
</organism>
<evidence type="ECO:0000313" key="3">
    <source>
        <dbReference type="Proteomes" id="UP000062160"/>
    </source>
</evidence>
<reference evidence="2" key="1">
    <citation type="journal article" date="2016" name="Genome Announc.">
        <title>Draft Genome Sequence of the Syntrophic Lactate-Degrading Bacterium Tepidanaerobacter syntrophicus JLT.</title>
        <authorList>
            <person name="Matsuura N."/>
            <person name="Ohashi A."/>
            <person name="Tourlousse D.M."/>
            <person name="Sekiguchi Y."/>
        </authorList>
    </citation>
    <scope>NUCLEOTIDE SEQUENCE [LARGE SCALE GENOMIC DNA]</scope>
    <source>
        <strain evidence="2">JL</strain>
    </source>
</reference>
<evidence type="ECO:0008006" key="4">
    <source>
        <dbReference type="Google" id="ProtNLM"/>
    </source>
</evidence>
<sequence length="85" mass="10117">MLEQKICGHRRHHNRSAEMNILELQEALEHAREQLFQAEIKLDHTTDKELIDAAIYEQKSWEERYNFYLRKLREAFKKATTCGGG</sequence>
<protein>
    <recommendedName>
        <fullName evidence="4">DUF2508 family protein</fullName>
    </recommendedName>
</protein>
<dbReference type="EMBL" id="DF976999">
    <property type="protein sequence ID" value="GAQ24240.1"/>
    <property type="molecule type" value="Genomic_DNA"/>
</dbReference>
<evidence type="ECO:0000313" key="2">
    <source>
        <dbReference type="EMBL" id="GAQ24240.1"/>
    </source>
</evidence>
<dbReference type="Proteomes" id="UP000062160">
    <property type="component" value="Unassembled WGS sequence"/>
</dbReference>
<dbReference type="InterPro" id="IPR019644">
    <property type="entry name" value="DUF2508"/>
</dbReference>
<name>A0A0U9HBU9_9FIRM</name>
<keyword evidence="3" id="KW-1185">Reference proteome</keyword>
<feature type="coiled-coil region" evidence="1">
    <location>
        <begin position="14"/>
        <end position="48"/>
    </location>
</feature>